<feature type="compositionally biased region" description="Basic and acidic residues" evidence="2">
    <location>
        <begin position="527"/>
        <end position="545"/>
    </location>
</feature>
<gene>
    <name evidence="3" type="primary">Cfap99</name>
    <name evidence="3" type="ORF">NYCBRA_R12696</name>
</gene>
<reference evidence="3 4" key="1">
    <citation type="submission" date="2019-09" db="EMBL/GenBank/DDBJ databases">
        <title>Bird 10,000 Genomes (B10K) Project - Family phase.</title>
        <authorList>
            <person name="Zhang G."/>
        </authorList>
    </citation>
    <scope>NUCLEOTIDE SEQUENCE [LARGE SCALE GENOMIC DNA]</scope>
    <source>
        <strain evidence="3">B10K-CU-031-10</strain>
        <tissue evidence="3">Muscle</tissue>
    </source>
</reference>
<evidence type="ECO:0000256" key="1">
    <source>
        <dbReference type="SAM" id="Coils"/>
    </source>
</evidence>
<feature type="coiled-coil region" evidence="1">
    <location>
        <begin position="347"/>
        <end position="440"/>
    </location>
</feature>
<evidence type="ECO:0000313" key="4">
    <source>
        <dbReference type="Proteomes" id="UP000538472"/>
    </source>
</evidence>
<dbReference type="InterPro" id="IPR039341">
    <property type="entry name" value="CFAP99"/>
</dbReference>
<dbReference type="Proteomes" id="UP000538472">
    <property type="component" value="Unassembled WGS sequence"/>
</dbReference>
<dbReference type="EMBL" id="VWZB01000182">
    <property type="protein sequence ID" value="NXF33534.1"/>
    <property type="molecule type" value="Genomic_DNA"/>
</dbReference>
<evidence type="ECO:0000313" key="3">
    <source>
        <dbReference type="EMBL" id="NXF33534.1"/>
    </source>
</evidence>
<feature type="region of interest" description="Disordered" evidence="2">
    <location>
        <begin position="526"/>
        <end position="545"/>
    </location>
</feature>
<dbReference type="AlphaFoldDB" id="A0A7K8SX02"/>
<evidence type="ECO:0000256" key="2">
    <source>
        <dbReference type="SAM" id="MobiDB-lite"/>
    </source>
</evidence>
<sequence>LNVTEEKFVLDTLAGCMEYKSLLDVVVNAFFVRDGRYCPISERNLYAVICYLATFQLEELGLQHFSRIVKSLDTAKMQKFLRFFFNALYLNTWIKDEWSRIYDSLYVKENWIDPLLRWQPHVQQLIEQLTDKLSNRPTTVKTSTVTQPKEFNLTVPKPRAIPIPLPIPVLEKRPPVPPSTYKPPKEKKQLEEIKTKTRQKAEVSISSIVCVCKGDIFFLNSLLVQGTFLPGRELVPFLPQYLDVVWKLLLRQYFEELQSSHRIDNIPVKLNAAAILREGALYQRKMEQELKRIENLLQGAGDPSEFLEWQKQMHGKDLEEQLGETECRRLQGKLSHEKAVLAHQNVIQENKKKADLIREEKAELMHQYAEKRLQEQKEMRELVEQVVEGHKNAKQAKIKLQKYKQQIVQEVCEENRELLRQALEEEEEKLRKRYELIQQIRAIESLPILREKFVDLTETGGHGLICEMSIVELRERLALLREEQKAAEEEKRHQIIHEKQAKEQLLLDKLDQISTFRAELGRAAALKQEEKKRKSQSGERPVKDERILNLQKKIAEKRMERKKQAELL</sequence>
<comment type="caution">
    <text evidence="3">The sequence shown here is derived from an EMBL/GenBank/DDBJ whole genome shotgun (WGS) entry which is preliminary data.</text>
</comment>
<feature type="non-terminal residue" evidence="3">
    <location>
        <position position="568"/>
    </location>
</feature>
<proteinExistence type="predicted"/>
<name>A0A7K8SX02_9AVES</name>
<keyword evidence="4" id="KW-1185">Reference proteome</keyword>
<keyword evidence="1" id="KW-0175">Coiled coil</keyword>
<protein>
    <submittedName>
        <fullName evidence="3">CFA99 protein</fullName>
    </submittedName>
</protein>
<dbReference type="PANTHER" id="PTHR34649">
    <property type="entry name" value="CILIA- AND FLAGELLA-ASSOCIATED PROTEIN 99"/>
    <property type="match status" value="1"/>
</dbReference>
<feature type="non-terminal residue" evidence="3">
    <location>
        <position position="1"/>
    </location>
</feature>
<organism evidence="3 4">
    <name type="scientific">Nyctibius bracteatus</name>
    <name type="common">Rufous potoo</name>
    <dbReference type="NCBI Taxonomy" id="48426"/>
    <lineage>
        <taxon>Eukaryota</taxon>
        <taxon>Metazoa</taxon>
        <taxon>Chordata</taxon>
        <taxon>Craniata</taxon>
        <taxon>Vertebrata</taxon>
        <taxon>Euteleostomi</taxon>
        <taxon>Archelosauria</taxon>
        <taxon>Archosauria</taxon>
        <taxon>Dinosauria</taxon>
        <taxon>Saurischia</taxon>
        <taxon>Theropoda</taxon>
        <taxon>Coelurosauria</taxon>
        <taxon>Aves</taxon>
        <taxon>Neognathae</taxon>
        <taxon>Neoaves</taxon>
        <taxon>Strisores</taxon>
        <taxon>Caprimulgiformes</taxon>
        <taxon>Nyctibiidae</taxon>
        <taxon>Nyctibius</taxon>
    </lineage>
</organism>
<dbReference type="PANTHER" id="PTHR34649:SF1">
    <property type="entry name" value="CILIA- AND FLAGELLA-ASSOCIATED PROTEIN 99"/>
    <property type="match status" value="1"/>
</dbReference>
<accession>A0A7K8SX02</accession>